<organism evidence="1 2">
    <name type="scientific">Herbaspirillum rubrisubalbicans Os34</name>
    <dbReference type="NCBI Taxonomy" id="1235827"/>
    <lineage>
        <taxon>Bacteria</taxon>
        <taxon>Pseudomonadati</taxon>
        <taxon>Pseudomonadota</taxon>
        <taxon>Betaproteobacteria</taxon>
        <taxon>Burkholderiales</taxon>
        <taxon>Oxalobacteraceae</taxon>
        <taxon>Herbaspirillum</taxon>
    </lineage>
</organism>
<gene>
    <name evidence="1" type="ORF">C798_07295</name>
</gene>
<protein>
    <submittedName>
        <fullName evidence="1">Uncharacterized protein</fullName>
    </submittedName>
</protein>
<proteinExistence type="predicted"/>
<dbReference type="AlphaFoldDB" id="A0A6M3ZRI1"/>
<name>A0A6M3ZRI1_9BURK</name>
<sequence>MKSIFVRAFFVVLLSACSPSHQEHVPMSSLAVSINVSPEKLLREHGDQIKVVKQGPGINFYTAQWTQQSPGSVTIQPGKFQFTIPYVLGLQGVEESRAPAEGVVQYEVFAGITGPDLIGHDEARQKFFALLQGIRKAGWAPFIDRDDPRIRGRQRLEYVLKSSSASSLDPDYEPTLAEWMQLEDFSRWTFYADHAYLSVAFKREASLRDPDKPGAYLLTYTLMSENQHFRTYVAPQERDRWKELLPATLKTLQAQRQQAEKEWRLKGASIDEGYVDPRVPQL</sequence>
<dbReference type="EMBL" id="CP008956">
    <property type="protein sequence ID" value="QJQ00042.1"/>
    <property type="molecule type" value="Genomic_DNA"/>
</dbReference>
<evidence type="ECO:0000313" key="1">
    <source>
        <dbReference type="EMBL" id="QJQ00042.1"/>
    </source>
</evidence>
<reference evidence="1 2" key="1">
    <citation type="journal article" date="2012" name="J. Bacteriol.">
        <title>Genome sequence of the pathogenic Herbaspirillum seropedicae strain Os34, isolated from rice roots.</title>
        <authorList>
            <person name="Ye W."/>
            <person name="Ye S."/>
            <person name="Liu J."/>
            <person name="Chang S."/>
            <person name="Chen M."/>
            <person name="Zhu B."/>
            <person name="Guo L."/>
            <person name="An Q."/>
        </authorList>
    </citation>
    <scope>NUCLEOTIDE SEQUENCE [LARGE SCALE GENOMIC DNA]</scope>
    <source>
        <strain evidence="1 2">Os34</strain>
    </source>
</reference>
<evidence type="ECO:0000313" key="2">
    <source>
        <dbReference type="Proteomes" id="UP000501648"/>
    </source>
</evidence>
<dbReference type="Proteomes" id="UP000501648">
    <property type="component" value="Chromosome"/>
</dbReference>
<accession>A0A6M3ZRI1</accession>